<proteinExistence type="predicted"/>
<organism evidence="1 2">
    <name type="scientific">Cenococcum geophilum 1.58</name>
    <dbReference type="NCBI Taxonomy" id="794803"/>
    <lineage>
        <taxon>Eukaryota</taxon>
        <taxon>Fungi</taxon>
        <taxon>Dikarya</taxon>
        <taxon>Ascomycota</taxon>
        <taxon>Pezizomycotina</taxon>
        <taxon>Dothideomycetes</taxon>
        <taxon>Pleosporomycetidae</taxon>
        <taxon>Gloniales</taxon>
        <taxon>Gloniaceae</taxon>
        <taxon>Cenococcum</taxon>
    </lineage>
</organism>
<dbReference type="EMBL" id="KV748243">
    <property type="protein sequence ID" value="OCK88370.1"/>
    <property type="molecule type" value="Genomic_DNA"/>
</dbReference>
<protein>
    <submittedName>
        <fullName evidence="1">Uncharacterized protein</fullName>
    </submittedName>
</protein>
<evidence type="ECO:0000313" key="1">
    <source>
        <dbReference type="EMBL" id="OCK88370.1"/>
    </source>
</evidence>
<reference evidence="1 2" key="1">
    <citation type="journal article" date="2016" name="Nat. Commun.">
        <title>Ectomycorrhizal ecology is imprinted in the genome of the dominant symbiotic fungus Cenococcum geophilum.</title>
        <authorList>
            <consortium name="DOE Joint Genome Institute"/>
            <person name="Peter M."/>
            <person name="Kohler A."/>
            <person name="Ohm R.A."/>
            <person name="Kuo A."/>
            <person name="Krutzmann J."/>
            <person name="Morin E."/>
            <person name="Arend M."/>
            <person name="Barry K.W."/>
            <person name="Binder M."/>
            <person name="Choi C."/>
            <person name="Clum A."/>
            <person name="Copeland A."/>
            <person name="Grisel N."/>
            <person name="Haridas S."/>
            <person name="Kipfer T."/>
            <person name="LaButti K."/>
            <person name="Lindquist E."/>
            <person name="Lipzen A."/>
            <person name="Maire R."/>
            <person name="Meier B."/>
            <person name="Mihaltcheva S."/>
            <person name="Molinier V."/>
            <person name="Murat C."/>
            <person name="Poggeler S."/>
            <person name="Quandt C.A."/>
            <person name="Sperisen C."/>
            <person name="Tritt A."/>
            <person name="Tisserant E."/>
            <person name="Crous P.W."/>
            <person name="Henrissat B."/>
            <person name="Nehls U."/>
            <person name="Egli S."/>
            <person name="Spatafora J.W."/>
            <person name="Grigoriev I.V."/>
            <person name="Martin F.M."/>
        </authorList>
    </citation>
    <scope>NUCLEOTIDE SEQUENCE [LARGE SCALE GENOMIC DNA]</scope>
    <source>
        <strain evidence="1 2">1.58</strain>
    </source>
</reference>
<evidence type="ECO:0000313" key="2">
    <source>
        <dbReference type="Proteomes" id="UP000250078"/>
    </source>
</evidence>
<dbReference type="Proteomes" id="UP000250078">
    <property type="component" value="Unassembled WGS sequence"/>
</dbReference>
<name>A0ACC8EQA7_9PEZI</name>
<keyword evidence="2" id="KW-1185">Reference proteome</keyword>
<gene>
    <name evidence="1" type="ORF">K441DRAFT_311911</name>
</gene>
<accession>A0ACC8EQA7</accession>
<sequence>MLTTYLSHLFCAAALLKSAYSQKSVPADLSVGFDPSSISMQAAYGGGEASEGFADGTKFTKAEVANAPAFAFGDSSGISSVAKYTILMLDTTCDSARTLHFLQTDFVYDGTLVNIASSTKPLQAYQAPGAFKETGNGRKYTFLMYSQPGNENISSLKLPNQGDIIDVKQFQDDNGYVDAQAGVGMVVDLGGTTNCGGAATSGGASSVAQSATSAAASSAAASSAAASSAAASGASSADSGTESPSATAAASSSAGGAAATTVAPGLTTAAGGPGGESSGLVVASSVLGGSSKTTLAASTTGRAGAASGTISGTAPATQTGSEASNLSLTLARCIVVASLIAFAGLLAF</sequence>